<dbReference type="EMBL" id="JASAOF010000002">
    <property type="protein sequence ID" value="MDI2027772.1"/>
    <property type="molecule type" value="Genomic_DNA"/>
</dbReference>
<feature type="transmembrane region" description="Helical" evidence="2">
    <location>
        <begin position="568"/>
        <end position="589"/>
    </location>
</feature>
<dbReference type="InterPro" id="IPR007111">
    <property type="entry name" value="NACHT_NTPase"/>
</dbReference>
<reference evidence="4 5" key="1">
    <citation type="submission" date="2023-04" db="EMBL/GenBank/DDBJ databases">
        <title>Draft genome sequence of Saccharopolyspora sp. TS4A08 isolated from sweet potato rhizospheric soil.</title>
        <authorList>
            <person name="Suksaard P."/>
            <person name="Duangmal K."/>
        </authorList>
    </citation>
    <scope>NUCLEOTIDE SEQUENCE [LARGE SCALE GENOMIC DNA]</scope>
    <source>
        <strain evidence="4 5">TS4A08</strain>
    </source>
</reference>
<keyword evidence="2" id="KW-0812">Transmembrane</keyword>
<feature type="transmembrane region" description="Helical" evidence="2">
    <location>
        <begin position="595"/>
        <end position="623"/>
    </location>
</feature>
<feature type="domain" description="NACHT" evidence="3">
    <location>
        <begin position="102"/>
        <end position="196"/>
    </location>
</feature>
<organism evidence="4 5">
    <name type="scientific">Saccharopolyspora ipomoeae</name>
    <dbReference type="NCBI Taxonomy" id="3042027"/>
    <lineage>
        <taxon>Bacteria</taxon>
        <taxon>Bacillati</taxon>
        <taxon>Actinomycetota</taxon>
        <taxon>Actinomycetes</taxon>
        <taxon>Pseudonocardiales</taxon>
        <taxon>Pseudonocardiaceae</taxon>
        <taxon>Saccharopolyspora</taxon>
    </lineage>
</organism>
<evidence type="ECO:0000313" key="4">
    <source>
        <dbReference type="EMBL" id="MDI2027772.1"/>
    </source>
</evidence>
<proteinExistence type="predicted"/>
<feature type="region of interest" description="Disordered" evidence="1">
    <location>
        <begin position="1"/>
        <end position="25"/>
    </location>
</feature>
<feature type="transmembrane region" description="Helical" evidence="2">
    <location>
        <begin position="477"/>
        <end position="502"/>
    </location>
</feature>
<dbReference type="PROSITE" id="PS50837">
    <property type="entry name" value="NACHT"/>
    <property type="match status" value="1"/>
</dbReference>
<evidence type="ECO:0000259" key="3">
    <source>
        <dbReference type="PROSITE" id="PS50837"/>
    </source>
</evidence>
<feature type="transmembrane region" description="Helical" evidence="2">
    <location>
        <begin position="394"/>
        <end position="416"/>
    </location>
</feature>
<keyword evidence="2" id="KW-1133">Transmembrane helix</keyword>
<feature type="transmembrane region" description="Helical" evidence="2">
    <location>
        <begin position="522"/>
        <end position="547"/>
    </location>
</feature>
<protein>
    <submittedName>
        <fullName evidence="4">NACHT domain-containing protein</fullName>
    </submittedName>
</protein>
<dbReference type="SUPFAM" id="SSF52540">
    <property type="entry name" value="P-loop containing nucleoside triphosphate hydrolases"/>
    <property type="match status" value="1"/>
</dbReference>
<accession>A0ABT6PIK1</accession>
<dbReference type="RefSeq" id="WP_281454157.1">
    <property type="nucleotide sequence ID" value="NZ_JASAOF010000002.1"/>
</dbReference>
<gene>
    <name evidence="4" type="ORF">QFW96_04090</name>
</gene>
<dbReference type="Pfam" id="PF05729">
    <property type="entry name" value="NACHT"/>
    <property type="match status" value="1"/>
</dbReference>
<feature type="transmembrane region" description="Helical" evidence="2">
    <location>
        <begin position="422"/>
        <end position="444"/>
    </location>
</feature>
<dbReference type="Gene3D" id="3.40.50.300">
    <property type="entry name" value="P-loop containing nucleotide triphosphate hydrolases"/>
    <property type="match status" value="1"/>
</dbReference>
<name>A0ABT6PIK1_9PSEU</name>
<evidence type="ECO:0000256" key="2">
    <source>
        <dbReference type="SAM" id="Phobius"/>
    </source>
</evidence>
<sequence>MQVGNVHGDIVVGPPSSPPSNGDEPADLAAALAHRVHGLSKREDEHRRIYDPRPLPVRWHRATDELFDHWANIHGRESKHDATTLTGSFIGIRETYEAIPSRRLVILGRAGAGKTVLAHRLILALLEDRPRTAPVPILLSLSDWNPRVHNLRTWLVGQLLRDHPFLEKRDRAGHRAAELLANDDWILPVLDGFDEIPQQYDRDAVHEISRFSGPLVVTSRPHEYTQAAAQARALSRAAAIELDNLTPDESRTYLQASTGKTRTAEWDAVFDQLRNSPDATASQNLLPVLTTPLMVTLARAIYNDIPDHHPGELLDTGRFPTRDHVEEHLLGAYLDTIYDPRNDTTRPTGASPPTWTPHRTRRWLGHLATHLTKRDTHDLTWWQLPNTLHRHTRILLIMATGLAFVLANMFTAMLVYGRDAAAPAFGLVAISGITAAGGLAVGLVNELSYFRGRKGREPSRLHFRLRRRGRPKRSLRVFLMKAGAEAFTGLTIGLAIGLATGLEEGLWYVLVATDPDRFGYGFARGLMIGLETGLAIGITNIIVSALGDTNAPEDAISPWQLLATDRTTTLIQTTTTTSSVGLMLGLVAYQSWPWAVLFGCVAGAIRLLLSTWGNWLLFVRLWLPLTGRLPWRSKRFLEDAYQRGALRQPGAVYQFRHAQLRNHLAHQHRTRPHRW</sequence>
<comment type="caution">
    <text evidence="4">The sequence shown here is derived from an EMBL/GenBank/DDBJ whole genome shotgun (WGS) entry which is preliminary data.</text>
</comment>
<keyword evidence="2" id="KW-0472">Membrane</keyword>
<dbReference type="InterPro" id="IPR027417">
    <property type="entry name" value="P-loop_NTPase"/>
</dbReference>
<evidence type="ECO:0000313" key="5">
    <source>
        <dbReference type="Proteomes" id="UP001237595"/>
    </source>
</evidence>
<keyword evidence="5" id="KW-1185">Reference proteome</keyword>
<dbReference type="Proteomes" id="UP001237595">
    <property type="component" value="Unassembled WGS sequence"/>
</dbReference>
<evidence type="ECO:0000256" key="1">
    <source>
        <dbReference type="SAM" id="MobiDB-lite"/>
    </source>
</evidence>